<gene>
    <name evidence="1" type="ORF">SDC9_88994</name>
</gene>
<dbReference type="PROSITE" id="PS51257">
    <property type="entry name" value="PROKAR_LIPOPROTEIN"/>
    <property type="match status" value="1"/>
</dbReference>
<reference evidence="1" key="1">
    <citation type="submission" date="2019-08" db="EMBL/GenBank/DDBJ databases">
        <authorList>
            <person name="Kucharzyk K."/>
            <person name="Murdoch R.W."/>
            <person name="Higgins S."/>
            <person name="Loffler F."/>
        </authorList>
    </citation>
    <scope>NUCLEOTIDE SEQUENCE</scope>
</reference>
<evidence type="ECO:0000313" key="1">
    <source>
        <dbReference type="EMBL" id="MPM42329.1"/>
    </source>
</evidence>
<accession>A0A644ZN07</accession>
<sequence length="190" mass="22618">MKKKSILIIIVLLILNVFSSCGEDCPTRQVEQWTGGYWKLVKVVRTTISDFENLKTDTIDYSKNDVIYEFQCQENYKKVDFHWTPKFKLIIHNYISSGFPNDIQEGGEHFYQFRQPSDYFLPDCSHIDYNSNLKIEDMNFLCRGRDHMDIGISDDSMIIFTGQIHQFIDEHGNEVRWEKHFVRIKNMEDR</sequence>
<protein>
    <recommendedName>
        <fullName evidence="2">Lipocalin-like domain-containing protein</fullName>
    </recommendedName>
</protein>
<proteinExistence type="predicted"/>
<dbReference type="AlphaFoldDB" id="A0A644ZN07"/>
<dbReference type="EMBL" id="VSSQ01009690">
    <property type="protein sequence ID" value="MPM42329.1"/>
    <property type="molecule type" value="Genomic_DNA"/>
</dbReference>
<name>A0A644ZN07_9ZZZZ</name>
<comment type="caution">
    <text evidence="1">The sequence shown here is derived from an EMBL/GenBank/DDBJ whole genome shotgun (WGS) entry which is preliminary data.</text>
</comment>
<evidence type="ECO:0008006" key="2">
    <source>
        <dbReference type="Google" id="ProtNLM"/>
    </source>
</evidence>
<organism evidence="1">
    <name type="scientific">bioreactor metagenome</name>
    <dbReference type="NCBI Taxonomy" id="1076179"/>
    <lineage>
        <taxon>unclassified sequences</taxon>
        <taxon>metagenomes</taxon>
        <taxon>ecological metagenomes</taxon>
    </lineage>
</organism>